<dbReference type="EMBL" id="VRTY01000126">
    <property type="protein sequence ID" value="TXK26575.1"/>
    <property type="molecule type" value="Genomic_DNA"/>
</dbReference>
<feature type="domain" description="BD-FAE-like" evidence="3">
    <location>
        <begin position="51"/>
        <end position="168"/>
    </location>
</feature>
<dbReference type="SUPFAM" id="SSF53474">
    <property type="entry name" value="alpha/beta-Hydrolases"/>
    <property type="match status" value="1"/>
</dbReference>
<dbReference type="PROSITE" id="PS51257">
    <property type="entry name" value="PROKAR_LIPOPROTEIN"/>
    <property type="match status" value="1"/>
</dbReference>
<name>A0A5C8J023_9BACT</name>
<dbReference type="PANTHER" id="PTHR48081:SF6">
    <property type="entry name" value="PEPTIDASE S9 PROLYL OLIGOPEPTIDASE CATALYTIC DOMAIN-CONTAINING PROTEIN"/>
    <property type="match status" value="1"/>
</dbReference>
<dbReference type="AlphaFoldDB" id="A0A5C8J023"/>
<proteinExistence type="predicted"/>
<dbReference type="Proteomes" id="UP000321926">
    <property type="component" value="Unassembled WGS sequence"/>
</dbReference>
<evidence type="ECO:0000259" key="3">
    <source>
        <dbReference type="Pfam" id="PF20434"/>
    </source>
</evidence>
<evidence type="ECO:0000313" key="4">
    <source>
        <dbReference type="EMBL" id="TXK26575.1"/>
    </source>
</evidence>
<feature type="non-terminal residue" evidence="4">
    <location>
        <position position="212"/>
    </location>
</feature>
<dbReference type="InterPro" id="IPR050300">
    <property type="entry name" value="GDXG_lipolytic_enzyme"/>
</dbReference>
<evidence type="ECO:0000313" key="5">
    <source>
        <dbReference type="Proteomes" id="UP000321926"/>
    </source>
</evidence>
<keyword evidence="2" id="KW-0732">Signal</keyword>
<keyword evidence="1 4" id="KW-0378">Hydrolase</keyword>
<dbReference type="InterPro" id="IPR049492">
    <property type="entry name" value="BD-FAE-like_dom"/>
</dbReference>
<dbReference type="GO" id="GO:0016787">
    <property type="term" value="F:hydrolase activity"/>
    <property type="evidence" value="ECO:0007669"/>
    <property type="project" value="UniProtKB-KW"/>
</dbReference>
<comment type="caution">
    <text evidence="4">The sequence shown here is derived from an EMBL/GenBank/DDBJ whole genome shotgun (WGS) entry which is preliminary data.</text>
</comment>
<accession>A0A5C8J023</accession>
<keyword evidence="5" id="KW-1185">Reference proteome</keyword>
<feature type="signal peptide" evidence="2">
    <location>
        <begin position="1"/>
        <end position="24"/>
    </location>
</feature>
<dbReference type="PANTHER" id="PTHR48081">
    <property type="entry name" value="AB HYDROLASE SUPERFAMILY PROTEIN C4A8.06C"/>
    <property type="match status" value="1"/>
</dbReference>
<evidence type="ECO:0000256" key="2">
    <source>
        <dbReference type="SAM" id="SignalP"/>
    </source>
</evidence>
<dbReference type="InterPro" id="IPR029058">
    <property type="entry name" value="AB_hydrolase_fold"/>
</dbReference>
<organism evidence="4 5">
    <name type="scientific">Pontibacter qinzhouensis</name>
    <dbReference type="NCBI Taxonomy" id="2603253"/>
    <lineage>
        <taxon>Bacteria</taxon>
        <taxon>Pseudomonadati</taxon>
        <taxon>Bacteroidota</taxon>
        <taxon>Cytophagia</taxon>
        <taxon>Cytophagales</taxon>
        <taxon>Hymenobacteraceae</taxon>
        <taxon>Pontibacter</taxon>
    </lineage>
</organism>
<gene>
    <name evidence="4" type="ORF">FVR03_21665</name>
</gene>
<dbReference type="RefSeq" id="WP_147923869.1">
    <property type="nucleotide sequence ID" value="NZ_VRTY01000126.1"/>
</dbReference>
<feature type="chain" id="PRO_5022761885" evidence="2">
    <location>
        <begin position="25"/>
        <end position="212"/>
    </location>
</feature>
<dbReference type="OrthoDB" id="9794725at2"/>
<dbReference type="Pfam" id="PF20434">
    <property type="entry name" value="BD-FAE"/>
    <property type="match status" value="1"/>
</dbReference>
<evidence type="ECO:0000256" key="1">
    <source>
        <dbReference type="ARBA" id="ARBA00022801"/>
    </source>
</evidence>
<protein>
    <submittedName>
        <fullName evidence="4">Alpha/beta hydrolase</fullName>
    </submittedName>
</protein>
<reference evidence="4 5" key="1">
    <citation type="submission" date="2019-08" db="EMBL/GenBank/DDBJ databases">
        <authorList>
            <person name="Shi S."/>
        </authorList>
    </citation>
    <scope>NUCLEOTIDE SEQUENCE [LARGE SCALE GENOMIC DNA]</scope>
    <source>
        <strain evidence="4 5">GY10130</strain>
    </source>
</reference>
<dbReference type="Gene3D" id="3.40.50.1820">
    <property type="entry name" value="alpha/beta hydrolase"/>
    <property type="match status" value="1"/>
</dbReference>
<sequence length="212" mass="22581">MQTPLQRASQAILLLLLACSTTLAQQATPLYSGNIPNHIASETARQPMLTAYLPAKEKANGVAVIICPGGGYGSLVVKREGTDVAQALNEMGIAAFVLEYRLPSDATMPEKKIGPLQDAQQAIKRVRQQAAQLNIDPGKIGIMGFSAGGHLASTAGTHYQKSLIDNKENLSLRPDFMVLVYPVISFDDAIAHAGTKKNLLGASPTPDDVKLY</sequence>